<evidence type="ECO:0000256" key="6">
    <source>
        <dbReference type="SAM" id="Phobius"/>
    </source>
</evidence>
<feature type="domain" description="ABC3 transporter permease C-terminal" evidence="7">
    <location>
        <begin position="770"/>
        <end position="885"/>
    </location>
</feature>
<evidence type="ECO:0000256" key="3">
    <source>
        <dbReference type="ARBA" id="ARBA00022692"/>
    </source>
</evidence>
<accession>A0ABY8SUE9</accession>
<feature type="transmembrane region" description="Helical" evidence="6">
    <location>
        <begin position="395"/>
        <end position="416"/>
    </location>
</feature>
<dbReference type="EMBL" id="CP125947">
    <property type="protein sequence ID" value="WHS66674.1"/>
    <property type="molecule type" value="Genomic_DNA"/>
</dbReference>
<feature type="transmembrane region" description="Helical" evidence="6">
    <location>
        <begin position="519"/>
        <end position="541"/>
    </location>
</feature>
<evidence type="ECO:0000256" key="1">
    <source>
        <dbReference type="ARBA" id="ARBA00004651"/>
    </source>
</evidence>
<evidence type="ECO:0000259" key="7">
    <source>
        <dbReference type="Pfam" id="PF02687"/>
    </source>
</evidence>
<dbReference type="RefSeq" id="WP_283487746.1">
    <property type="nucleotide sequence ID" value="NZ_CP125947.1"/>
</dbReference>
<comment type="subcellular location">
    <subcellularLocation>
        <location evidence="1">Cell membrane</location>
        <topology evidence="1">Multi-pass membrane protein</topology>
    </subcellularLocation>
</comment>
<dbReference type="InterPro" id="IPR003838">
    <property type="entry name" value="ABC3_permease_C"/>
</dbReference>
<dbReference type="PANTHER" id="PTHR30287:SF2">
    <property type="entry name" value="BLL1001 PROTEIN"/>
    <property type="match status" value="1"/>
</dbReference>
<feature type="transmembrane region" description="Helical" evidence="6">
    <location>
        <begin position="857"/>
        <end position="878"/>
    </location>
</feature>
<keyword evidence="3 6" id="KW-0812">Transmembrane</keyword>
<keyword evidence="4 6" id="KW-1133">Transmembrane helix</keyword>
<feature type="transmembrane region" description="Helical" evidence="6">
    <location>
        <begin position="811"/>
        <end position="837"/>
    </location>
</feature>
<feature type="domain" description="ABC3 transporter permease C-terminal" evidence="7">
    <location>
        <begin position="299"/>
        <end position="424"/>
    </location>
</feature>
<keyword evidence="9" id="KW-1185">Reference proteome</keyword>
<reference evidence="8 9" key="1">
    <citation type="submission" date="2023-05" db="EMBL/GenBank/DDBJ databases">
        <authorList>
            <person name="Yin Y."/>
            <person name="Lu Z."/>
        </authorList>
    </citation>
    <scope>NUCLEOTIDE SEQUENCE [LARGE SCALE GENOMIC DNA]</scope>
    <source>
        <strain evidence="8 9">ZM22</strain>
    </source>
</reference>
<organism evidence="8 9">
    <name type="scientific">Comamonas resistens</name>
    <dbReference type="NCBI Taxonomy" id="3046670"/>
    <lineage>
        <taxon>Bacteria</taxon>
        <taxon>Pseudomonadati</taxon>
        <taxon>Pseudomonadota</taxon>
        <taxon>Betaproteobacteria</taxon>
        <taxon>Burkholderiales</taxon>
        <taxon>Comamonadaceae</taxon>
        <taxon>Comamonas</taxon>
    </lineage>
</organism>
<proteinExistence type="predicted"/>
<gene>
    <name evidence="8" type="ORF">QMY55_05935</name>
</gene>
<feature type="transmembrane region" description="Helical" evidence="6">
    <location>
        <begin position="766"/>
        <end position="790"/>
    </location>
</feature>
<feature type="transmembrane region" description="Helical" evidence="6">
    <location>
        <begin position="465"/>
        <end position="498"/>
    </location>
</feature>
<evidence type="ECO:0000313" key="8">
    <source>
        <dbReference type="EMBL" id="WHS66674.1"/>
    </source>
</evidence>
<protein>
    <submittedName>
        <fullName evidence="8">ABC transporter permease</fullName>
    </submittedName>
</protein>
<dbReference type="Pfam" id="PF02687">
    <property type="entry name" value="FtsX"/>
    <property type="match status" value="2"/>
</dbReference>
<keyword evidence="2" id="KW-1003">Cell membrane</keyword>
<feature type="transmembrane region" description="Helical" evidence="6">
    <location>
        <begin position="299"/>
        <end position="321"/>
    </location>
</feature>
<sequence>MNGMARALSSPPPLFLLLTSFSWQELRQHPWRTATALLAIMLGVALGFAVHVINQSALDEFSRAVRSVNGQPDMQLHAMQGGLPLALYPQVAQTRGVASAVPWMETAVLLPLTGASQASGDAGARAPKRAAQGAAQGTMLRVLGSDALKLAPVAPALMPRLFEGGSRLDLFAPDAVFLNAAALQALQLSPEQARGTPMGIPVQWLLNGQLQTLRIAGTVAASGAPVAVMDIAALQQKLQRFEQLDRIDILLTDSASRSQVGTALHALPAWQGQILIQQPSDDQQRVGEMSRAYRVNLTVLALVALFTGAFLVFSVLALSVAQRAPQFALLAVLGATPRQRMALVLLEASVLGLIGSAAGIALGSLLAWLALQMLGGDLGGGFFAGVQPALQWSPLAALVFGLLGVAATLAGAWWPARSAMDLPPAATLKGLGSSHELAPRIWPALMLLASSVALAFMPPVAGIPLAAYIAVGLLLLGGMAALPWLLGAVLGLMPSSLLRQPLSMLALERARRMRRSTTVAVGGVVASLSLAVALTVMVTSFRGSMMEWLDAVLPAPMYVRAAGGSSRADAALLPADAAQRLSSLPGIARAQAMRSSTLLLSPERPAISILVRPLKGEDAQQLPWVQGPINASRSGIPVHISEAVAQLYELQPGDDWPLLSKAFSLQTQTHKAQAASFYIAGIWRDYVRQFGAIALDWQDYLSLGGDARVSEIAIWPLSPQAPPTQQDMEYALTGAGQAPPTLELVSSQALRERSLRIFDRSFAVTYWLQAVAIGIGLFGIAASFSAQVLARRKEFGLLAHLGLTRRNVLTVVAAEGLAWTALGTLAGTLLGLGVAVILVHVVNPQSFHWTMELRLPLLRLLGLAAAVVLAGVVTAWLAGRKAASADAVLAVKEDW</sequence>
<dbReference type="InterPro" id="IPR038766">
    <property type="entry name" value="Membrane_comp_ABC_pdt"/>
</dbReference>
<feature type="transmembrane region" description="Helical" evidence="6">
    <location>
        <begin position="437"/>
        <end position="459"/>
    </location>
</feature>
<evidence type="ECO:0000313" key="9">
    <source>
        <dbReference type="Proteomes" id="UP001240697"/>
    </source>
</evidence>
<feature type="transmembrane region" description="Helical" evidence="6">
    <location>
        <begin position="353"/>
        <end position="375"/>
    </location>
</feature>
<feature type="transmembrane region" description="Helical" evidence="6">
    <location>
        <begin position="32"/>
        <end position="53"/>
    </location>
</feature>
<name>A0ABY8SUE9_9BURK</name>
<evidence type="ECO:0000256" key="5">
    <source>
        <dbReference type="ARBA" id="ARBA00023136"/>
    </source>
</evidence>
<evidence type="ECO:0000256" key="4">
    <source>
        <dbReference type="ARBA" id="ARBA00022989"/>
    </source>
</evidence>
<keyword evidence="5 6" id="KW-0472">Membrane</keyword>
<dbReference type="Proteomes" id="UP001240697">
    <property type="component" value="Chromosome"/>
</dbReference>
<dbReference type="PANTHER" id="PTHR30287">
    <property type="entry name" value="MEMBRANE COMPONENT OF PREDICTED ABC SUPERFAMILY METABOLITE UPTAKE TRANSPORTER"/>
    <property type="match status" value="1"/>
</dbReference>
<evidence type="ECO:0000256" key="2">
    <source>
        <dbReference type="ARBA" id="ARBA00022475"/>
    </source>
</evidence>